<dbReference type="AlphaFoldDB" id="K1SB17"/>
<name>K1SB17_9ZZZZ</name>
<gene>
    <name evidence="2" type="ORF">LEA_20574</name>
</gene>
<evidence type="ECO:0000313" key="2">
    <source>
        <dbReference type="EMBL" id="EKC44601.1"/>
    </source>
</evidence>
<reference evidence="2" key="1">
    <citation type="journal article" date="2013" name="Environ. Microbiol.">
        <title>Microbiota from the distal guts of lean and obese adolescents exhibit partial functional redundancy besides clear differences in community structure.</title>
        <authorList>
            <person name="Ferrer M."/>
            <person name="Ruiz A."/>
            <person name="Lanza F."/>
            <person name="Haange S.B."/>
            <person name="Oberbach A."/>
            <person name="Till H."/>
            <person name="Bargiela R."/>
            <person name="Campoy C."/>
            <person name="Segura M.T."/>
            <person name="Richter M."/>
            <person name="von Bergen M."/>
            <person name="Seifert J."/>
            <person name="Suarez A."/>
        </authorList>
    </citation>
    <scope>NUCLEOTIDE SEQUENCE</scope>
</reference>
<protein>
    <submittedName>
        <fullName evidence="2">Uncharacterized protein</fullName>
    </submittedName>
</protein>
<evidence type="ECO:0000256" key="1">
    <source>
        <dbReference type="SAM" id="MobiDB-lite"/>
    </source>
</evidence>
<accession>K1SB17</accession>
<feature type="compositionally biased region" description="Basic and acidic residues" evidence="1">
    <location>
        <begin position="1"/>
        <end position="10"/>
    </location>
</feature>
<dbReference type="EMBL" id="AJWY01014138">
    <property type="protein sequence ID" value="EKC44601.1"/>
    <property type="molecule type" value="Genomic_DNA"/>
</dbReference>
<comment type="caution">
    <text evidence="2">The sequence shown here is derived from an EMBL/GenBank/DDBJ whole genome shotgun (WGS) entry which is preliminary data.</text>
</comment>
<sequence>MANKNNEHRGQYINRVQFFDKT</sequence>
<feature type="region of interest" description="Disordered" evidence="1">
    <location>
        <begin position="1"/>
        <end position="22"/>
    </location>
</feature>
<organism evidence="2">
    <name type="scientific">human gut metagenome</name>
    <dbReference type="NCBI Taxonomy" id="408170"/>
    <lineage>
        <taxon>unclassified sequences</taxon>
        <taxon>metagenomes</taxon>
        <taxon>organismal metagenomes</taxon>
    </lineage>
</organism>
<feature type="non-terminal residue" evidence="2">
    <location>
        <position position="22"/>
    </location>
</feature>
<proteinExistence type="predicted"/>